<evidence type="ECO:0000313" key="2">
    <source>
        <dbReference type="EMBL" id="PVU89945.1"/>
    </source>
</evidence>
<evidence type="ECO:0000313" key="3">
    <source>
        <dbReference type="Proteomes" id="UP000245609"/>
    </source>
</evidence>
<feature type="non-terminal residue" evidence="2">
    <location>
        <position position="74"/>
    </location>
</feature>
<feature type="region of interest" description="Disordered" evidence="1">
    <location>
        <begin position="1"/>
        <end position="74"/>
    </location>
</feature>
<dbReference type="Proteomes" id="UP000245609">
    <property type="component" value="Unassembled WGS sequence"/>
</dbReference>
<proteinExistence type="predicted"/>
<keyword evidence="3" id="KW-1185">Reference proteome</keyword>
<sequence length="74" mass="8125">MSSNLGLNSSKETSSKSNEKHKLGLFSFFKKPKESSIGKKNTREGGKGDYGSKKLKEDSENAYSYDSGEIPDSQ</sequence>
<organism evidence="2 3">
    <name type="scientific">Smittium megazygosporum</name>
    <dbReference type="NCBI Taxonomy" id="133381"/>
    <lineage>
        <taxon>Eukaryota</taxon>
        <taxon>Fungi</taxon>
        <taxon>Fungi incertae sedis</taxon>
        <taxon>Zoopagomycota</taxon>
        <taxon>Kickxellomycotina</taxon>
        <taxon>Harpellomycetes</taxon>
        <taxon>Harpellales</taxon>
        <taxon>Legeriomycetaceae</taxon>
        <taxon>Smittium</taxon>
    </lineage>
</organism>
<accession>A0A2T9YCA9</accession>
<dbReference type="OrthoDB" id="2021138at2759"/>
<name>A0A2T9YCA9_9FUNG</name>
<evidence type="ECO:0000256" key="1">
    <source>
        <dbReference type="SAM" id="MobiDB-lite"/>
    </source>
</evidence>
<feature type="compositionally biased region" description="Basic and acidic residues" evidence="1">
    <location>
        <begin position="31"/>
        <end position="59"/>
    </location>
</feature>
<feature type="compositionally biased region" description="Basic and acidic residues" evidence="1">
    <location>
        <begin position="13"/>
        <end position="22"/>
    </location>
</feature>
<dbReference type="EMBL" id="MBFS01003006">
    <property type="protein sequence ID" value="PVU89945.1"/>
    <property type="molecule type" value="Genomic_DNA"/>
</dbReference>
<gene>
    <name evidence="2" type="ORF">BB560_006261</name>
</gene>
<protein>
    <submittedName>
        <fullName evidence="2">Uncharacterized protein</fullName>
    </submittedName>
</protein>
<dbReference type="AlphaFoldDB" id="A0A2T9YCA9"/>
<comment type="caution">
    <text evidence="2">The sequence shown here is derived from an EMBL/GenBank/DDBJ whole genome shotgun (WGS) entry which is preliminary data.</text>
</comment>
<reference evidence="2 3" key="1">
    <citation type="journal article" date="2018" name="MBio">
        <title>Comparative Genomics Reveals the Core Gene Toolbox for the Fungus-Insect Symbiosis.</title>
        <authorList>
            <person name="Wang Y."/>
            <person name="Stata M."/>
            <person name="Wang W."/>
            <person name="Stajich J.E."/>
            <person name="White M.M."/>
            <person name="Moncalvo J.M."/>
        </authorList>
    </citation>
    <scope>NUCLEOTIDE SEQUENCE [LARGE SCALE GENOMIC DNA]</scope>
    <source>
        <strain evidence="2 3">SC-DP-2</strain>
    </source>
</reference>